<keyword evidence="1 2" id="KW-0103">Bromodomain</keyword>
<name>A0A2Z6RT44_9GLOM</name>
<dbReference type="SUPFAM" id="SSF47370">
    <property type="entry name" value="Bromodomain"/>
    <property type="match status" value="1"/>
</dbReference>
<dbReference type="Pfam" id="PF00439">
    <property type="entry name" value="Bromodomain"/>
    <property type="match status" value="1"/>
</dbReference>
<dbReference type="Proteomes" id="UP000247702">
    <property type="component" value="Unassembled WGS sequence"/>
</dbReference>
<sequence>MNTTTENYIGYEALVSYLSESKNNWTYKGFLNLNRDAIIASLTSLTNSPLTLVKWQNFNITWYNRFLSVAKEILEPNAFTELKKKVYTEHSRYPNKLQTFWEEVIKEYEKENLVSAVTTSISLPKKTRNIHKDFKYINFCYNILYELENTSYANPFFKYIEKNITNKAVKHPMDLVTINSKLENSKYIELEEDIHLIFRNCYTYNDVGSEAYHLGEVLESIFNKKWNEKLIHHDRQIKKRARDNDTDSDDIRSKTYHLGETLEFNKKWNEKPILQDKQTRELKRVRDNNINTDDILFKKQIQIFEQNKDKLVYRQIINNGLLVASAYENLVAGDIMPFIKILKTFLSSRSQMSLFSADEPVLQAIVESLLPLKYCVPELSLIMDGKKQKGSGRFGYSDIFVLKEIAGDNNISLELKYISLVDLMKNQKIKFGANDLENLDKIVEKEDEDTLLKRVYTYWSNEHKETKQITISEVLNNGINQLKSYINIISKGKPASYSSSGVFDKRIRITESNPNKLKGFVILVVGFHRILWRSVEEVILIIYMIRFKEFHFHNNININYFI</sequence>
<dbReference type="AlphaFoldDB" id="A0A2Z6RT44"/>
<protein>
    <recommendedName>
        <fullName evidence="3">Bromo domain-containing protein</fullName>
    </recommendedName>
</protein>
<gene>
    <name evidence="4" type="ORF">RclHR1_04190019</name>
</gene>
<dbReference type="SMART" id="SM00297">
    <property type="entry name" value="BROMO"/>
    <property type="match status" value="1"/>
</dbReference>
<evidence type="ECO:0000256" key="1">
    <source>
        <dbReference type="ARBA" id="ARBA00023117"/>
    </source>
</evidence>
<evidence type="ECO:0000256" key="2">
    <source>
        <dbReference type="PROSITE-ProRule" id="PRU00035"/>
    </source>
</evidence>
<dbReference type="GO" id="GO:0006325">
    <property type="term" value="P:chromatin organization"/>
    <property type="evidence" value="ECO:0007669"/>
    <property type="project" value="UniProtKB-ARBA"/>
</dbReference>
<dbReference type="InterPro" id="IPR036427">
    <property type="entry name" value="Bromodomain-like_sf"/>
</dbReference>
<evidence type="ECO:0000313" key="5">
    <source>
        <dbReference type="Proteomes" id="UP000247702"/>
    </source>
</evidence>
<reference evidence="4 5" key="1">
    <citation type="submission" date="2017-11" db="EMBL/GenBank/DDBJ databases">
        <title>The genome of Rhizophagus clarus HR1 reveals common genetic basis of auxotrophy among arbuscular mycorrhizal fungi.</title>
        <authorList>
            <person name="Kobayashi Y."/>
        </authorList>
    </citation>
    <scope>NUCLEOTIDE SEQUENCE [LARGE SCALE GENOMIC DNA]</scope>
    <source>
        <strain evidence="4 5">HR1</strain>
    </source>
</reference>
<comment type="caution">
    <text evidence="4">The sequence shown here is derived from an EMBL/GenBank/DDBJ whole genome shotgun (WGS) entry which is preliminary data.</text>
</comment>
<dbReference type="PROSITE" id="PS50014">
    <property type="entry name" value="BROMODOMAIN_2"/>
    <property type="match status" value="1"/>
</dbReference>
<dbReference type="Gene3D" id="1.20.920.10">
    <property type="entry name" value="Bromodomain-like"/>
    <property type="match status" value="1"/>
</dbReference>
<dbReference type="PANTHER" id="PTHR45926">
    <property type="entry name" value="OSJNBA0053K19.4 PROTEIN"/>
    <property type="match status" value="1"/>
</dbReference>
<evidence type="ECO:0000313" key="4">
    <source>
        <dbReference type="EMBL" id="GBC01435.1"/>
    </source>
</evidence>
<feature type="domain" description="Bromo" evidence="3">
    <location>
        <begin position="167"/>
        <end position="212"/>
    </location>
</feature>
<accession>A0A2Z6RT44</accession>
<dbReference type="InterPro" id="IPR001487">
    <property type="entry name" value="Bromodomain"/>
</dbReference>
<dbReference type="EMBL" id="BEXD01003546">
    <property type="protein sequence ID" value="GBC01435.1"/>
    <property type="molecule type" value="Genomic_DNA"/>
</dbReference>
<evidence type="ECO:0000259" key="3">
    <source>
        <dbReference type="PROSITE" id="PS50014"/>
    </source>
</evidence>
<keyword evidence="5" id="KW-1185">Reference proteome</keyword>
<organism evidence="4 5">
    <name type="scientific">Rhizophagus clarus</name>
    <dbReference type="NCBI Taxonomy" id="94130"/>
    <lineage>
        <taxon>Eukaryota</taxon>
        <taxon>Fungi</taxon>
        <taxon>Fungi incertae sedis</taxon>
        <taxon>Mucoromycota</taxon>
        <taxon>Glomeromycotina</taxon>
        <taxon>Glomeromycetes</taxon>
        <taxon>Glomerales</taxon>
        <taxon>Glomeraceae</taxon>
        <taxon>Rhizophagus</taxon>
    </lineage>
</organism>
<proteinExistence type="predicted"/>